<protein>
    <submittedName>
        <fullName evidence="1">Uncharacterized protein</fullName>
    </submittedName>
</protein>
<reference evidence="1 2" key="1">
    <citation type="submission" date="2018-12" db="EMBL/GenBank/DDBJ databases">
        <title>three novel Halomonas strain isolated from plants.</title>
        <authorList>
            <person name="Sun C."/>
        </authorList>
    </citation>
    <scope>NUCLEOTIDE SEQUENCE [LARGE SCALE GENOMIC DNA]</scope>
    <source>
        <strain evidence="1 2">DSM 19434</strain>
    </source>
</reference>
<evidence type="ECO:0000313" key="2">
    <source>
        <dbReference type="Proteomes" id="UP000287336"/>
    </source>
</evidence>
<proteinExistence type="predicted"/>
<organism evidence="1 2">
    <name type="scientific">Vreelandella andesensis</name>
    <dbReference type="NCBI Taxonomy" id="447567"/>
    <lineage>
        <taxon>Bacteria</taxon>
        <taxon>Pseudomonadati</taxon>
        <taxon>Pseudomonadota</taxon>
        <taxon>Gammaproteobacteria</taxon>
        <taxon>Oceanospirillales</taxon>
        <taxon>Halomonadaceae</taxon>
        <taxon>Vreelandella</taxon>
    </lineage>
</organism>
<evidence type="ECO:0000313" key="1">
    <source>
        <dbReference type="EMBL" id="RUR26801.1"/>
    </source>
</evidence>
<sequence>MTTYDEISTCRKRNRRFWNQECRYVIAHIREAQRVHDVAREAHCRRWLASELSRRANHDFLKPGL</sequence>
<gene>
    <name evidence="1" type="ORF">ELY33_16980</name>
</gene>
<dbReference type="Proteomes" id="UP000287336">
    <property type="component" value="Unassembled WGS sequence"/>
</dbReference>
<keyword evidence="2" id="KW-1185">Reference proteome</keyword>
<comment type="caution">
    <text evidence="1">The sequence shown here is derived from an EMBL/GenBank/DDBJ whole genome shotgun (WGS) entry which is preliminary data.</text>
</comment>
<name>A0A433KF74_9GAMM</name>
<accession>A0A433KF74</accession>
<dbReference type="EMBL" id="RZHG01000030">
    <property type="protein sequence ID" value="RUR26801.1"/>
    <property type="molecule type" value="Genomic_DNA"/>
</dbReference>
<dbReference type="RefSeq" id="WP_126949085.1">
    <property type="nucleotide sequence ID" value="NZ_RZHG01000030.1"/>
</dbReference>
<dbReference type="AlphaFoldDB" id="A0A433KF74"/>